<evidence type="ECO:0000313" key="3">
    <source>
        <dbReference type="Proteomes" id="UP000827768"/>
    </source>
</evidence>
<sequence>MKTVKDLMMVLRNMDPDQVVVLASDPEGNSFLEWSGDVSAAYYDEDAEWESRVYFQEDEDEDDDEESEPEEFNAIVIWP</sequence>
<dbReference type="RefSeq" id="YP_010755200.1">
    <property type="nucleotide sequence ID" value="NC_073468.1"/>
</dbReference>
<dbReference type="Proteomes" id="UP000827768">
    <property type="component" value="Segment"/>
</dbReference>
<feature type="compositionally biased region" description="Acidic residues" evidence="1">
    <location>
        <begin position="56"/>
        <end position="71"/>
    </location>
</feature>
<organism evidence="2 3">
    <name type="scientific">Microbacterium phage Pumpernickel</name>
    <dbReference type="NCBI Taxonomy" id="2885983"/>
    <lineage>
        <taxon>Viruses</taxon>
        <taxon>Duplodnaviria</taxon>
        <taxon>Heunggongvirae</taxon>
        <taxon>Uroviricota</taxon>
        <taxon>Caudoviricetes</taxon>
        <taxon>Pumpernickelvirus</taxon>
        <taxon>Pumpernickelvirus pumpernickel</taxon>
    </lineage>
</organism>
<gene>
    <name evidence="2" type="primary">210</name>
    <name evidence="2" type="ORF">SEA_PUMPERNICKEL_210</name>
</gene>
<reference evidence="2" key="1">
    <citation type="submission" date="2021-09" db="EMBL/GenBank/DDBJ databases">
        <authorList>
            <person name="Andersen S.H."/>
            <person name="Beall E.A."/>
            <person name="Cappelle B."/>
            <person name="Falteisek K.J."/>
            <person name="Fenske B.A."/>
            <person name="Gansluckner N.W."/>
            <person name="Gilbertson S.M."/>
            <person name="Krings K.J."/>
            <person name="Mobeck M."/>
            <person name="Odeku J.O."/>
            <person name="Poncelet M.E."/>
            <person name="Rohr J.R."/>
            <person name="Rolands L."/>
            <person name="Whipple C.D."/>
            <person name="Whipple E.M."/>
            <person name="Spring A.M."/>
            <person name="Klyczek K."/>
            <person name="Garlena R.A."/>
            <person name="Russell D.A."/>
            <person name="Pope W.H."/>
            <person name="Jacobs-Sera D."/>
            <person name="Hatfull G.F."/>
        </authorList>
    </citation>
    <scope>NUCLEOTIDE SEQUENCE</scope>
</reference>
<feature type="region of interest" description="Disordered" evidence="1">
    <location>
        <begin position="56"/>
        <end position="79"/>
    </location>
</feature>
<evidence type="ECO:0000313" key="2">
    <source>
        <dbReference type="EMBL" id="UDL15960.1"/>
    </source>
</evidence>
<dbReference type="KEGG" id="vg:80019851"/>
<protein>
    <submittedName>
        <fullName evidence="2">Uncharacterized protein</fullName>
    </submittedName>
</protein>
<name>A0AAE8Y790_9CAUD</name>
<dbReference type="GeneID" id="80019851"/>
<dbReference type="EMBL" id="OK040790">
    <property type="protein sequence ID" value="UDL15960.1"/>
    <property type="molecule type" value="Genomic_DNA"/>
</dbReference>
<evidence type="ECO:0000256" key="1">
    <source>
        <dbReference type="SAM" id="MobiDB-lite"/>
    </source>
</evidence>
<keyword evidence="3" id="KW-1185">Reference proteome</keyword>
<proteinExistence type="predicted"/>
<accession>A0AAE8Y790</accession>